<accession>A0A914C653</accession>
<dbReference type="AlphaFoldDB" id="A0A914C653"/>
<sequence>MAFQVIYDSKRSGHFILEWTPEERTVVVYESLVPTMESIEDTSINVLCACALGLLLRGRKTMNAAVMFLPTSNDPRRF</sequence>
<evidence type="ECO:0000313" key="1">
    <source>
        <dbReference type="Proteomes" id="UP000887540"/>
    </source>
</evidence>
<evidence type="ECO:0000313" key="2">
    <source>
        <dbReference type="WBParaSite" id="ACRNAN_Path_395.g1503.t1"/>
    </source>
</evidence>
<dbReference type="Proteomes" id="UP000887540">
    <property type="component" value="Unplaced"/>
</dbReference>
<organism evidence="1 2">
    <name type="scientific">Acrobeloides nanus</name>
    <dbReference type="NCBI Taxonomy" id="290746"/>
    <lineage>
        <taxon>Eukaryota</taxon>
        <taxon>Metazoa</taxon>
        <taxon>Ecdysozoa</taxon>
        <taxon>Nematoda</taxon>
        <taxon>Chromadorea</taxon>
        <taxon>Rhabditida</taxon>
        <taxon>Tylenchina</taxon>
        <taxon>Cephalobomorpha</taxon>
        <taxon>Cephaloboidea</taxon>
        <taxon>Cephalobidae</taxon>
        <taxon>Acrobeloides</taxon>
    </lineage>
</organism>
<protein>
    <submittedName>
        <fullName evidence="2">Uncharacterized protein</fullName>
    </submittedName>
</protein>
<proteinExistence type="predicted"/>
<keyword evidence="1" id="KW-1185">Reference proteome</keyword>
<reference evidence="2" key="1">
    <citation type="submission" date="2022-11" db="UniProtKB">
        <authorList>
            <consortium name="WormBaseParasite"/>
        </authorList>
    </citation>
    <scope>IDENTIFICATION</scope>
</reference>
<name>A0A914C653_9BILA</name>
<dbReference type="WBParaSite" id="ACRNAN_Path_395.g1503.t1">
    <property type="protein sequence ID" value="ACRNAN_Path_395.g1503.t1"/>
    <property type="gene ID" value="ACRNAN_Path_395.g1503"/>
</dbReference>